<reference evidence="2" key="2">
    <citation type="journal article" date="2021" name="PeerJ">
        <title>Extensive microbial diversity within the chicken gut microbiome revealed by metagenomics and culture.</title>
        <authorList>
            <person name="Gilroy R."/>
            <person name="Ravi A."/>
            <person name="Getino M."/>
            <person name="Pursley I."/>
            <person name="Horton D.L."/>
            <person name="Alikhan N.F."/>
            <person name="Baker D."/>
            <person name="Gharbi K."/>
            <person name="Hall N."/>
            <person name="Watson M."/>
            <person name="Adriaenssens E.M."/>
            <person name="Foster-Nyarko E."/>
            <person name="Jarju S."/>
            <person name="Secka A."/>
            <person name="Antonio M."/>
            <person name="Oren A."/>
            <person name="Chaudhuri R.R."/>
            <person name="La Ragione R."/>
            <person name="Hildebrand F."/>
            <person name="Pallen M.J."/>
        </authorList>
    </citation>
    <scope>NUCLEOTIDE SEQUENCE</scope>
    <source>
        <strain evidence="2">ChiSjej4B22-8349</strain>
    </source>
</reference>
<dbReference type="SUPFAM" id="SSF140453">
    <property type="entry name" value="EsxAB dimer-like"/>
    <property type="match status" value="1"/>
</dbReference>
<name>A0A9D1N5B8_9FIRM</name>
<gene>
    <name evidence="2" type="ORF">IAD25_01700</name>
</gene>
<comment type="caution">
    <text evidence="2">The sequence shown here is derived from an EMBL/GenBank/DDBJ whole genome shotgun (WGS) entry which is preliminary data.</text>
</comment>
<dbReference type="InterPro" id="IPR036689">
    <property type="entry name" value="ESAT-6-like_sf"/>
</dbReference>
<organism evidence="2 3">
    <name type="scientific">Candidatus Allocopromorpha excrementipullorum</name>
    <dbReference type="NCBI Taxonomy" id="2840743"/>
    <lineage>
        <taxon>Bacteria</taxon>
        <taxon>Bacillati</taxon>
        <taxon>Bacillota</taxon>
        <taxon>Clostridia</taxon>
        <taxon>Eubacteriales</taxon>
        <taxon>Eubacteriaceae</taxon>
        <taxon>Eubacteriaceae incertae sedis</taxon>
        <taxon>Candidatus Allocopromorpha</taxon>
    </lineage>
</organism>
<accession>A0A9D1N5B8</accession>
<dbReference type="Proteomes" id="UP000824130">
    <property type="component" value="Unassembled WGS sequence"/>
</dbReference>
<evidence type="ECO:0000313" key="3">
    <source>
        <dbReference type="Proteomes" id="UP000824130"/>
    </source>
</evidence>
<protein>
    <recommendedName>
        <fullName evidence="1">ESAT-6-like protein</fullName>
    </recommendedName>
</protein>
<dbReference type="AlphaFoldDB" id="A0A9D1N5B8"/>
<dbReference type="Gene3D" id="1.10.287.1060">
    <property type="entry name" value="ESAT-6-like"/>
    <property type="match status" value="1"/>
</dbReference>
<evidence type="ECO:0000313" key="2">
    <source>
        <dbReference type="EMBL" id="HIU95414.1"/>
    </source>
</evidence>
<dbReference type="Pfam" id="PF06013">
    <property type="entry name" value="WXG100"/>
    <property type="match status" value="1"/>
</dbReference>
<proteinExistence type="inferred from homology"/>
<reference evidence="2" key="1">
    <citation type="submission" date="2020-10" db="EMBL/GenBank/DDBJ databases">
        <authorList>
            <person name="Gilroy R."/>
        </authorList>
    </citation>
    <scope>NUCLEOTIDE SEQUENCE</scope>
    <source>
        <strain evidence="2">ChiSjej4B22-8349</strain>
    </source>
</reference>
<comment type="similarity">
    <text evidence="1">Belongs to the WXG100 family.</text>
</comment>
<dbReference type="EMBL" id="DVOB01000038">
    <property type="protein sequence ID" value="HIU95414.1"/>
    <property type="molecule type" value="Genomic_DNA"/>
</dbReference>
<dbReference type="NCBIfam" id="TIGR03930">
    <property type="entry name" value="WXG100_ESAT6"/>
    <property type="match status" value="1"/>
</dbReference>
<evidence type="ECO:0000256" key="1">
    <source>
        <dbReference type="RuleBase" id="RU362001"/>
    </source>
</evidence>
<sequence length="98" mass="11264">MNIKVDLTQLGETIKVYDTAVNDIKTAFSDLDSAINTLKSTDWKSGASRQYFSTYDDSWKQNMIRQQEILEHLKSCLEYARTEYEAVYGKVNTLGQNI</sequence>
<dbReference type="InterPro" id="IPR010310">
    <property type="entry name" value="T7SS_ESAT-6-like"/>
</dbReference>